<dbReference type="GO" id="GO:0009898">
    <property type="term" value="C:cytoplasmic side of plasma membrane"/>
    <property type="evidence" value="ECO:0007669"/>
    <property type="project" value="TreeGrafter"/>
</dbReference>
<dbReference type="GO" id="GO:0016887">
    <property type="term" value="F:ATP hydrolysis activity"/>
    <property type="evidence" value="ECO:0007669"/>
    <property type="project" value="TreeGrafter"/>
</dbReference>
<gene>
    <name evidence="3" type="ordered locus">Sulac_1183</name>
</gene>
<evidence type="ECO:0000313" key="4">
    <source>
        <dbReference type="Proteomes" id="UP000005439"/>
    </source>
</evidence>
<dbReference type="PANTHER" id="PTHR43384">
    <property type="entry name" value="SEPTUM SITE-DETERMINING PROTEIN MIND HOMOLOG, CHLOROPLASTIC-RELATED"/>
    <property type="match status" value="1"/>
</dbReference>
<dbReference type="PATRIC" id="fig|679936.5.peg.1243"/>
<reference evidence="3 4" key="2">
    <citation type="journal article" date="2012" name="Stand. Genomic Sci.">
        <title>Complete genome sequence of the moderately thermophilic mineral-sulfide-oxidizing firmicute Sulfobacillus acidophilus type strain (NAL(T)).</title>
        <authorList>
            <person name="Anderson I."/>
            <person name="Chertkov O."/>
            <person name="Chen A."/>
            <person name="Saunders E."/>
            <person name="Lapidus A."/>
            <person name="Nolan M."/>
            <person name="Lucas S."/>
            <person name="Hammon N."/>
            <person name="Deshpande S."/>
            <person name="Cheng J.F."/>
            <person name="Han C."/>
            <person name="Tapia R."/>
            <person name="Goodwin L.A."/>
            <person name="Pitluck S."/>
            <person name="Liolios K."/>
            <person name="Pagani I."/>
            <person name="Ivanova N."/>
            <person name="Mikhailova N."/>
            <person name="Pati A."/>
            <person name="Palaniappan K."/>
            <person name="Land M."/>
            <person name="Pan C."/>
            <person name="Rohde M."/>
            <person name="Pukall R."/>
            <person name="Goker M."/>
            <person name="Detter J.C."/>
            <person name="Woyke T."/>
            <person name="Bristow J."/>
            <person name="Eisen J.A."/>
            <person name="Markowitz V."/>
            <person name="Hugenholtz P."/>
            <person name="Kyrpides N.C."/>
            <person name="Klenk H.P."/>
            <person name="Mavromatis K."/>
        </authorList>
    </citation>
    <scope>NUCLEOTIDE SEQUENCE [LARGE SCALE GENOMIC DNA]</scope>
    <source>
        <strain evidence="4">ATCC 700253 / DSM 10332 / NAL</strain>
    </source>
</reference>
<evidence type="ECO:0000256" key="1">
    <source>
        <dbReference type="SAM" id="MobiDB-lite"/>
    </source>
</evidence>
<dbReference type="InterPro" id="IPR027417">
    <property type="entry name" value="P-loop_NTPase"/>
</dbReference>
<dbReference type="KEGG" id="sap:Sulac_1183"/>
<reference evidence="4" key="1">
    <citation type="submission" date="2011-12" db="EMBL/GenBank/DDBJ databases">
        <title>The complete genome of chromosome of Sulfobacillus acidophilus DSM 10332.</title>
        <authorList>
            <person name="Lucas S."/>
            <person name="Han J."/>
            <person name="Lapidus A."/>
            <person name="Bruce D."/>
            <person name="Goodwin L."/>
            <person name="Pitluck S."/>
            <person name="Peters L."/>
            <person name="Kyrpides N."/>
            <person name="Mavromatis K."/>
            <person name="Ivanova N."/>
            <person name="Mikhailova N."/>
            <person name="Chertkov O."/>
            <person name="Saunders E."/>
            <person name="Detter J.C."/>
            <person name="Tapia R."/>
            <person name="Han C."/>
            <person name="Land M."/>
            <person name="Hauser L."/>
            <person name="Markowitz V."/>
            <person name="Cheng J.-F."/>
            <person name="Hugenholtz P."/>
            <person name="Woyke T."/>
            <person name="Wu D."/>
            <person name="Pukall R."/>
            <person name="Gehrich-Schroeter G."/>
            <person name="Schneider S."/>
            <person name="Klenk H.-P."/>
            <person name="Eisen J.A."/>
        </authorList>
    </citation>
    <scope>NUCLEOTIDE SEQUENCE [LARGE SCALE GENOMIC DNA]</scope>
    <source>
        <strain evidence="4">ATCC 700253 / DSM 10332 / NAL</strain>
    </source>
</reference>
<dbReference type="AlphaFoldDB" id="G8TUN6"/>
<dbReference type="Pfam" id="PF01656">
    <property type="entry name" value="CbiA"/>
    <property type="match status" value="1"/>
</dbReference>
<feature type="compositionally biased region" description="Polar residues" evidence="1">
    <location>
        <begin position="177"/>
        <end position="187"/>
    </location>
</feature>
<protein>
    <recommendedName>
        <fullName evidence="2">CobQ/CobB/MinD/ParA nucleotide binding domain-containing protein</fullName>
    </recommendedName>
</protein>
<dbReference type="PANTHER" id="PTHR43384:SF10">
    <property type="entry name" value="ATPASE INVOLVED IN CHROMOSOME PARTITIONING, PARA_MIND FAMILY"/>
    <property type="match status" value="1"/>
</dbReference>
<feature type="region of interest" description="Disordered" evidence="1">
    <location>
        <begin position="139"/>
        <end position="212"/>
    </location>
</feature>
<sequence>MAWHVLIAIDAEQNADFVTWAERYRTDGVLSIQTASSAPEVITQLNHLTGAVVILASSALPELTQWAKTWVAMGKARSDPTRCVVLADGTPDGVPGPLGSLADIPEFLAWATVVEGTVPPDNPQIVEYDFDQLARLVLSPGNGPETLSSSAPPLEPPTTKSPAPSPSRLGWFRSRKSQQPIANSAQKSVPSVTERPRSPRPSPRQIASQRPPELLVVMGGKGGVGKTFLTASLIGSAAQQWGGVVGLDMDYFKPNLALYFWPETDQGPDLGELFQQWEIAQSSGVTTADAQRRLVEQWLAHIPRLAQGMTIVPGPHRDTAGALLPPMGMPDTLLTWALERREATVIVDTAPTLDEAALQAARLAEKRGRILLVTTPEWDALLETDRIGRQLRDYWGIAPDCMGVVVNYRAQKGGVSLDDIRGTHLASWPVWGVIPYVPRIAQVALTRHHPPALERDRAIQNLWRVLL</sequence>
<dbReference type="GO" id="GO:0051782">
    <property type="term" value="P:negative regulation of cell division"/>
    <property type="evidence" value="ECO:0007669"/>
    <property type="project" value="TreeGrafter"/>
</dbReference>
<organism evidence="3 4">
    <name type="scientific">Sulfobacillus acidophilus (strain ATCC 700253 / DSM 10332 / NAL)</name>
    <dbReference type="NCBI Taxonomy" id="679936"/>
    <lineage>
        <taxon>Bacteria</taxon>
        <taxon>Bacillati</taxon>
        <taxon>Bacillota</taxon>
        <taxon>Clostridia</taxon>
        <taxon>Eubacteriales</taxon>
        <taxon>Clostridiales Family XVII. Incertae Sedis</taxon>
        <taxon>Sulfobacillus</taxon>
    </lineage>
</organism>
<dbReference type="SUPFAM" id="SSF52540">
    <property type="entry name" value="P-loop containing nucleoside triphosphate hydrolases"/>
    <property type="match status" value="1"/>
</dbReference>
<dbReference type="InterPro" id="IPR002586">
    <property type="entry name" value="CobQ/CobB/MinD/ParA_Nub-bd_dom"/>
</dbReference>
<dbReference type="Proteomes" id="UP000005439">
    <property type="component" value="Chromosome"/>
</dbReference>
<evidence type="ECO:0000313" key="3">
    <source>
        <dbReference type="EMBL" id="AEW04683.1"/>
    </source>
</evidence>
<dbReference type="GO" id="GO:0005524">
    <property type="term" value="F:ATP binding"/>
    <property type="evidence" value="ECO:0007669"/>
    <property type="project" value="TreeGrafter"/>
</dbReference>
<dbReference type="STRING" id="679936.Sulac_1183"/>
<dbReference type="Gene3D" id="3.40.50.300">
    <property type="entry name" value="P-loop containing nucleotide triphosphate hydrolases"/>
    <property type="match status" value="1"/>
</dbReference>
<accession>G8TUN6</accession>
<dbReference type="InterPro" id="IPR050625">
    <property type="entry name" value="ParA/MinD_ATPase"/>
</dbReference>
<dbReference type="HOGENOM" id="CLU_585147_0_0_9"/>
<feature type="compositionally biased region" description="Low complexity" evidence="1">
    <location>
        <begin position="203"/>
        <end position="212"/>
    </location>
</feature>
<feature type="domain" description="CobQ/CobB/MinD/ParA nucleotide binding" evidence="2">
    <location>
        <begin position="215"/>
        <end position="444"/>
    </location>
</feature>
<dbReference type="GO" id="GO:0005829">
    <property type="term" value="C:cytosol"/>
    <property type="evidence" value="ECO:0007669"/>
    <property type="project" value="TreeGrafter"/>
</dbReference>
<proteinExistence type="predicted"/>
<name>G8TUN6_SULAD</name>
<keyword evidence="4" id="KW-1185">Reference proteome</keyword>
<evidence type="ECO:0000259" key="2">
    <source>
        <dbReference type="Pfam" id="PF01656"/>
    </source>
</evidence>
<dbReference type="EMBL" id="CP003179">
    <property type="protein sequence ID" value="AEW04683.1"/>
    <property type="molecule type" value="Genomic_DNA"/>
</dbReference>